<accession>A0A7G8BPZ0</accession>
<dbReference type="PANTHER" id="PTHR35446:SF3">
    <property type="entry name" value="CMD DOMAIN-CONTAINING PROTEIN"/>
    <property type="match status" value="1"/>
</dbReference>
<organism evidence="2 3">
    <name type="scientific">Alloacidobacterium dinghuense</name>
    <dbReference type="NCBI Taxonomy" id="2763107"/>
    <lineage>
        <taxon>Bacteria</taxon>
        <taxon>Pseudomonadati</taxon>
        <taxon>Acidobacteriota</taxon>
        <taxon>Terriglobia</taxon>
        <taxon>Terriglobales</taxon>
        <taxon>Acidobacteriaceae</taxon>
        <taxon>Alloacidobacterium</taxon>
    </lineage>
</organism>
<dbReference type="Proteomes" id="UP000515312">
    <property type="component" value="Chromosome"/>
</dbReference>
<dbReference type="KEGG" id="adin:H7849_12345"/>
<dbReference type="NCBIfam" id="TIGR00778">
    <property type="entry name" value="ahpD_dom"/>
    <property type="match status" value="1"/>
</dbReference>
<sequence>MSTTTDALYTPLTIANAPEASKPVLENIQKSFGFIPNLMATFANNPTVLQGYLSLDAVYEKGSFTPRERQLILLTASVENQCNYCAAAHSTVAKGALHTPAEVVTAIRNNTPVPDKRLNALVSLVKELVRERGYAKEETIQNFIAAGYKREQVMELLLGIALKTISNYLDHISPAPIDQAFAAESK</sequence>
<evidence type="ECO:0000259" key="1">
    <source>
        <dbReference type="Pfam" id="PF02627"/>
    </source>
</evidence>
<dbReference type="Pfam" id="PF02627">
    <property type="entry name" value="CMD"/>
    <property type="match status" value="1"/>
</dbReference>
<dbReference type="Gene3D" id="1.20.1290.10">
    <property type="entry name" value="AhpD-like"/>
    <property type="match status" value="1"/>
</dbReference>
<dbReference type="InterPro" id="IPR029032">
    <property type="entry name" value="AhpD-like"/>
</dbReference>
<reference evidence="2 3" key="1">
    <citation type="submission" date="2020-08" db="EMBL/GenBank/DDBJ databases">
        <title>Edaphobacter telluris sp. nov. and Acidobacterium dinghuensis sp. nov., two acidobacteria isolated from forest soil.</title>
        <authorList>
            <person name="Fu J."/>
            <person name="Qiu L."/>
        </authorList>
    </citation>
    <scope>NUCLEOTIDE SEQUENCE [LARGE SCALE GENOMIC DNA]</scope>
    <source>
        <strain evidence="2">4Y35</strain>
    </source>
</reference>
<dbReference type="InterPro" id="IPR004675">
    <property type="entry name" value="AhpD_core"/>
</dbReference>
<dbReference type="PANTHER" id="PTHR35446">
    <property type="entry name" value="SI:CH211-175M2.5"/>
    <property type="match status" value="1"/>
</dbReference>
<protein>
    <submittedName>
        <fullName evidence="2">Carboxymuconolactone decarboxylase family protein</fullName>
    </submittedName>
</protein>
<evidence type="ECO:0000313" key="3">
    <source>
        <dbReference type="Proteomes" id="UP000515312"/>
    </source>
</evidence>
<dbReference type="InterPro" id="IPR003779">
    <property type="entry name" value="CMD-like"/>
</dbReference>
<keyword evidence="3" id="KW-1185">Reference proteome</keyword>
<proteinExistence type="predicted"/>
<dbReference type="EMBL" id="CP060394">
    <property type="protein sequence ID" value="QNI34610.1"/>
    <property type="molecule type" value="Genomic_DNA"/>
</dbReference>
<feature type="domain" description="Carboxymuconolactone decarboxylase-like" evidence="1">
    <location>
        <begin position="57"/>
        <end position="114"/>
    </location>
</feature>
<gene>
    <name evidence="2" type="ORF">H7849_12345</name>
</gene>
<dbReference type="RefSeq" id="WP_186746905.1">
    <property type="nucleotide sequence ID" value="NZ_CP060394.1"/>
</dbReference>
<dbReference type="GO" id="GO:0051920">
    <property type="term" value="F:peroxiredoxin activity"/>
    <property type="evidence" value="ECO:0007669"/>
    <property type="project" value="InterPro"/>
</dbReference>
<evidence type="ECO:0000313" key="2">
    <source>
        <dbReference type="EMBL" id="QNI34610.1"/>
    </source>
</evidence>
<name>A0A7G8BPZ0_9BACT</name>
<dbReference type="SUPFAM" id="SSF69118">
    <property type="entry name" value="AhpD-like"/>
    <property type="match status" value="1"/>
</dbReference>
<dbReference type="AlphaFoldDB" id="A0A7G8BPZ0"/>